<dbReference type="Pfam" id="PF03795">
    <property type="entry name" value="YCII"/>
    <property type="match status" value="1"/>
</dbReference>
<dbReference type="Proteomes" id="UP001204615">
    <property type="component" value="Unassembled WGS sequence"/>
</dbReference>
<proteinExistence type="inferred from homology"/>
<dbReference type="InterPro" id="IPR005545">
    <property type="entry name" value="YCII"/>
</dbReference>
<comment type="caution">
    <text evidence="3">The sequence shown here is derived from an EMBL/GenBank/DDBJ whole genome shotgun (WGS) entry which is preliminary data.</text>
</comment>
<evidence type="ECO:0000259" key="2">
    <source>
        <dbReference type="Pfam" id="PF03795"/>
    </source>
</evidence>
<dbReference type="SUPFAM" id="SSF54909">
    <property type="entry name" value="Dimeric alpha+beta barrel"/>
    <property type="match status" value="1"/>
</dbReference>
<organism evidence="3 4">
    <name type="scientific">Dyella lutea</name>
    <dbReference type="NCBI Taxonomy" id="2950441"/>
    <lineage>
        <taxon>Bacteria</taxon>
        <taxon>Pseudomonadati</taxon>
        <taxon>Pseudomonadota</taxon>
        <taxon>Gammaproteobacteria</taxon>
        <taxon>Lysobacterales</taxon>
        <taxon>Rhodanobacteraceae</taxon>
        <taxon>Dyella</taxon>
    </lineage>
</organism>
<dbReference type="PANTHER" id="PTHR37828:SF1">
    <property type="entry name" value="YCII-RELATED DOMAIN-CONTAINING PROTEIN"/>
    <property type="match status" value="1"/>
</dbReference>
<evidence type="ECO:0000256" key="1">
    <source>
        <dbReference type="ARBA" id="ARBA00007689"/>
    </source>
</evidence>
<protein>
    <submittedName>
        <fullName evidence="3">YciI family protein</fullName>
    </submittedName>
</protein>
<accession>A0ABT1FDL0</accession>
<gene>
    <name evidence="3" type="ORF">NC595_10705</name>
</gene>
<dbReference type="Gene3D" id="3.30.70.1060">
    <property type="entry name" value="Dimeric alpha+beta barrel"/>
    <property type="match status" value="1"/>
</dbReference>
<dbReference type="PANTHER" id="PTHR37828">
    <property type="entry name" value="GSR2449 PROTEIN"/>
    <property type="match status" value="1"/>
</dbReference>
<keyword evidence="4" id="KW-1185">Reference proteome</keyword>
<evidence type="ECO:0000313" key="4">
    <source>
        <dbReference type="Proteomes" id="UP001204615"/>
    </source>
</evidence>
<sequence>MSHKPVYLVLLKRRPVVDPAAIEAHRAFLEALRAQGVLERSGPFADKSGGAYLIHADDLAAAQAIVDRDPASTSGGWDITIHEWQAR</sequence>
<reference evidence="3 4" key="1">
    <citation type="submission" date="2022-06" db="EMBL/GenBank/DDBJ databases">
        <title>Dyella sp. Sa strain:Sa Genome sequencing.</title>
        <authorList>
            <person name="Park S."/>
        </authorList>
    </citation>
    <scope>NUCLEOTIDE SEQUENCE [LARGE SCALE GENOMIC DNA]</scope>
    <source>
        <strain evidence="3 4">Sa</strain>
    </source>
</reference>
<dbReference type="RefSeq" id="WP_253566295.1">
    <property type="nucleotide sequence ID" value="NZ_JAMZEK010000002.1"/>
</dbReference>
<evidence type="ECO:0000313" key="3">
    <source>
        <dbReference type="EMBL" id="MCP1374533.1"/>
    </source>
</evidence>
<dbReference type="InterPro" id="IPR011008">
    <property type="entry name" value="Dimeric_a/b-barrel"/>
</dbReference>
<name>A0ABT1FDL0_9GAMM</name>
<feature type="domain" description="YCII-related" evidence="2">
    <location>
        <begin position="7"/>
        <end position="84"/>
    </location>
</feature>
<comment type="similarity">
    <text evidence="1">Belongs to the YciI family.</text>
</comment>
<dbReference type="EMBL" id="JAMZEK010000002">
    <property type="protein sequence ID" value="MCP1374533.1"/>
    <property type="molecule type" value="Genomic_DNA"/>
</dbReference>